<accession>A0A8B0SJK1</accession>
<geneLocation type="plasmid" evidence="1">
    <name>pTfr446</name>
</geneLocation>
<protein>
    <submittedName>
        <fullName evidence="2">Uncharacterized protein</fullName>
    </submittedName>
</protein>
<keyword evidence="1" id="KW-0614">Plasmid</keyword>
<evidence type="ECO:0000313" key="2">
    <source>
        <dbReference type="EMBL" id="QTX10640.1"/>
    </source>
</evidence>
<dbReference type="RefSeq" id="WP_207249592.1">
    <property type="nucleotide sequence ID" value="NZ_JAFMPM010000005.1"/>
</dbReference>
<evidence type="ECO:0000313" key="1">
    <source>
        <dbReference type="EMBL" id="MBO0611700.1"/>
    </source>
</evidence>
<name>A0A8B0SJK1_9GAMM</name>
<sequence length="70" mass="7509">MATVTHGASEGKRLIDDLIKARVQSKLDAAETDPQVMWDLLSAYSKSSTKRGNAVRNGLALAPALQGVRE</sequence>
<gene>
    <name evidence="2" type="ORF">J1836_019080</name>
    <name evidence="1" type="ORF">J1836_01985</name>
</gene>
<organism evidence="2">
    <name type="scientific">Thiothrix fructosivorans</name>
    <dbReference type="NCBI Taxonomy" id="111770"/>
    <lineage>
        <taxon>Bacteria</taxon>
        <taxon>Pseudomonadati</taxon>
        <taxon>Pseudomonadota</taxon>
        <taxon>Gammaproteobacteria</taxon>
        <taxon>Thiotrichales</taxon>
        <taxon>Thiotrichaceae</taxon>
        <taxon>Thiothrix</taxon>
    </lineage>
</organism>
<evidence type="ECO:0000313" key="3">
    <source>
        <dbReference type="Proteomes" id="UP000664466"/>
    </source>
</evidence>
<keyword evidence="3" id="KW-1185">Reference proteome</keyword>
<dbReference type="AlphaFoldDB" id="A0A8B0SJK1"/>
<reference evidence="2" key="2">
    <citation type="submission" date="2021-04" db="EMBL/GenBank/DDBJ databases">
        <title>Complete Genome and methylome analysis of Thiothrix fructosivorans ATCC 49748.</title>
        <authorList>
            <person name="Fomenkov A."/>
            <person name="Sun L."/>
            <person name="Vincze T."/>
            <person name="Grabovich M.Y."/>
            <person name="Roberts R.J."/>
        </authorList>
    </citation>
    <scope>NUCLEOTIDE SEQUENCE</scope>
    <source>
        <strain evidence="2">ATCC 49748</strain>
    </source>
</reference>
<reference evidence="1 3" key="1">
    <citation type="submission" date="2021-03" db="EMBL/GenBank/DDBJ databases">
        <title>Draft genome and methylome analysis of Thiotrix fructosivoruns ATCC 49748.</title>
        <authorList>
            <person name="Fomenkov A."/>
            <person name="Grabovich M.Y."/>
            <person name="Roberts R.J."/>
        </authorList>
    </citation>
    <scope>NUCLEOTIDE SEQUENCE [LARGE SCALE GENOMIC DNA]</scope>
    <source>
        <strain evidence="1 3">ATCC 49748</strain>
        <plasmid evidence="1">pTfr446</plasmid>
    </source>
</reference>
<dbReference type="EMBL" id="CP072748">
    <property type="protein sequence ID" value="QTX10640.1"/>
    <property type="molecule type" value="Genomic_DNA"/>
</dbReference>
<dbReference type="Proteomes" id="UP000664466">
    <property type="component" value="Unassembled WGS sequence"/>
</dbReference>
<dbReference type="EMBL" id="JAFMPM010000005">
    <property type="protein sequence ID" value="MBO0611700.1"/>
    <property type="molecule type" value="Genomic_DNA"/>
</dbReference>
<proteinExistence type="predicted"/>